<feature type="signal peptide" evidence="1">
    <location>
        <begin position="1"/>
        <end position="26"/>
    </location>
</feature>
<organism evidence="2 3">
    <name type="scientific">Sorghum bicolor</name>
    <name type="common">Sorghum</name>
    <name type="synonym">Sorghum vulgare</name>
    <dbReference type="NCBI Taxonomy" id="4558"/>
    <lineage>
        <taxon>Eukaryota</taxon>
        <taxon>Viridiplantae</taxon>
        <taxon>Streptophyta</taxon>
        <taxon>Embryophyta</taxon>
        <taxon>Tracheophyta</taxon>
        <taxon>Spermatophyta</taxon>
        <taxon>Magnoliopsida</taxon>
        <taxon>Liliopsida</taxon>
        <taxon>Poales</taxon>
        <taxon>Poaceae</taxon>
        <taxon>PACMAD clade</taxon>
        <taxon>Panicoideae</taxon>
        <taxon>Andropogonodae</taxon>
        <taxon>Andropogoneae</taxon>
        <taxon>Sorghinae</taxon>
        <taxon>Sorghum</taxon>
    </lineage>
</organism>
<keyword evidence="1" id="KW-0732">Signal</keyword>
<dbReference type="AlphaFoldDB" id="A0A1B6PQX1"/>
<dbReference type="Gramene" id="KXG28064">
    <property type="protein sequence ID" value="KXG28064"/>
    <property type="gene ID" value="SORBI_3005G080700"/>
</dbReference>
<feature type="chain" id="PRO_5008589177" description="Knottin scorpion toxin-like domain-containing protein" evidence="1">
    <location>
        <begin position="27"/>
        <end position="87"/>
    </location>
</feature>
<proteinExistence type="predicted"/>
<reference evidence="3" key="2">
    <citation type="journal article" date="2018" name="Plant J.">
        <title>The Sorghum bicolor reference genome: improved assembly, gene annotations, a transcriptome atlas, and signatures of genome organization.</title>
        <authorList>
            <person name="McCormick R.F."/>
            <person name="Truong S.K."/>
            <person name="Sreedasyam A."/>
            <person name="Jenkins J."/>
            <person name="Shu S."/>
            <person name="Sims D."/>
            <person name="Kennedy M."/>
            <person name="Amirebrahimi M."/>
            <person name="Weers B.D."/>
            <person name="McKinley B."/>
            <person name="Mattison A."/>
            <person name="Morishige D.T."/>
            <person name="Grimwood J."/>
            <person name="Schmutz J."/>
            <person name="Mullet J.E."/>
        </authorList>
    </citation>
    <scope>NUCLEOTIDE SEQUENCE [LARGE SCALE GENOMIC DNA]</scope>
    <source>
        <strain evidence="3">cv. BTx623</strain>
    </source>
</reference>
<name>A0A1B6PQX1_SORBI</name>
<protein>
    <recommendedName>
        <fullName evidence="4">Knottin scorpion toxin-like domain-containing protein</fullName>
    </recommendedName>
</protein>
<sequence length="87" mass="9013">MALLKTSSKSTLVFTITWLLIALVATTEDGDTTLDKLGGLCEKVAKGPCTEKGCGSMCAVIGFNGIGNCNGPYCCCNPKSSRHIGVP</sequence>
<dbReference type="InParanoid" id="A0A1B6PQX1"/>
<evidence type="ECO:0000313" key="2">
    <source>
        <dbReference type="EMBL" id="KXG28064.1"/>
    </source>
</evidence>
<accession>A0A1B6PQX1</accession>
<keyword evidence="3" id="KW-1185">Reference proteome</keyword>
<dbReference type="Proteomes" id="UP000000768">
    <property type="component" value="Chromosome 5"/>
</dbReference>
<dbReference type="EMBL" id="CM000764">
    <property type="protein sequence ID" value="KXG28064.1"/>
    <property type="molecule type" value="Genomic_DNA"/>
</dbReference>
<evidence type="ECO:0000256" key="1">
    <source>
        <dbReference type="SAM" id="SignalP"/>
    </source>
</evidence>
<gene>
    <name evidence="2" type="ORF">SORBI_3005G080700</name>
</gene>
<evidence type="ECO:0000313" key="3">
    <source>
        <dbReference type="Proteomes" id="UP000000768"/>
    </source>
</evidence>
<evidence type="ECO:0008006" key="4">
    <source>
        <dbReference type="Google" id="ProtNLM"/>
    </source>
</evidence>
<reference evidence="2 3" key="1">
    <citation type="journal article" date="2009" name="Nature">
        <title>The Sorghum bicolor genome and the diversification of grasses.</title>
        <authorList>
            <person name="Paterson A.H."/>
            <person name="Bowers J.E."/>
            <person name="Bruggmann R."/>
            <person name="Dubchak I."/>
            <person name="Grimwood J."/>
            <person name="Gundlach H."/>
            <person name="Haberer G."/>
            <person name="Hellsten U."/>
            <person name="Mitros T."/>
            <person name="Poliakov A."/>
            <person name="Schmutz J."/>
            <person name="Spannagl M."/>
            <person name="Tang H."/>
            <person name="Wang X."/>
            <person name="Wicker T."/>
            <person name="Bharti A.K."/>
            <person name="Chapman J."/>
            <person name="Feltus F.A."/>
            <person name="Gowik U."/>
            <person name="Grigoriev I.V."/>
            <person name="Lyons E."/>
            <person name="Maher C.A."/>
            <person name="Martis M."/>
            <person name="Narechania A."/>
            <person name="Otillar R.P."/>
            <person name="Penning B.W."/>
            <person name="Salamov A.A."/>
            <person name="Wang Y."/>
            <person name="Zhang L."/>
            <person name="Carpita N.C."/>
            <person name="Freeling M."/>
            <person name="Gingle A.R."/>
            <person name="Hash C.T."/>
            <person name="Keller B."/>
            <person name="Klein P."/>
            <person name="Kresovich S."/>
            <person name="McCann M.C."/>
            <person name="Ming R."/>
            <person name="Peterson D.G."/>
            <person name="Mehboob-ur-Rahman"/>
            <person name="Ware D."/>
            <person name="Westhoff P."/>
            <person name="Mayer K.F."/>
            <person name="Messing J."/>
            <person name="Rokhsar D.S."/>
        </authorList>
    </citation>
    <scope>NUCLEOTIDE SEQUENCE [LARGE SCALE GENOMIC DNA]</scope>
    <source>
        <strain evidence="3">cv. BTx623</strain>
    </source>
</reference>
<dbReference type="OMA" id="SMCAVIG"/>